<dbReference type="OrthoDB" id="2267907at2759"/>
<organism evidence="2 3">
    <name type="scientific">Mucor plumbeus</name>
    <dbReference type="NCBI Taxonomy" id="97098"/>
    <lineage>
        <taxon>Eukaryota</taxon>
        <taxon>Fungi</taxon>
        <taxon>Fungi incertae sedis</taxon>
        <taxon>Mucoromycota</taxon>
        <taxon>Mucoromycotina</taxon>
        <taxon>Mucoromycetes</taxon>
        <taxon>Mucorales</taxon>
        <taxon>Mucorineae</taxon>
        <taxon>Mucoraceae</taxon>
        <taxon>Mucor</taxon>
    </lineage>
</organism>
<feature type="signal peptide" evidence="1">
    <location>
        <begin position="1"/>
        <end position="23"/>
    </location>
</feature>
<comment type="caution">
    <text evidence="2">The sequence shown here is derived from an EMBL/GenBank/DDBJ whole genome shotgun (WGS) entry which is preliminary data.</text>
</comment>
<evidence type="ECO:0008006" key="4">
    <source>
        <dbReference type="Google" id="ProtNLM"/>
    </source>
</evidence>
<evidence type="ECO:0000313" key="3">
    <source>
        <dbReference type="Proteomes" id="UP000650833"/>
    </source>
</evidence>
<feature type="chain" id="PRO_5034477669" description="C-type lectin domain-containing protein" evidence="1">
    <location>
        <begin position="24"/>
        <end position="330"/>
    </location>
</feature>
<dbReference type="AlphaFoldDB" id="A0A8H7QIB5"/>
<keyword evidence="3" id="KW-1185">Reference proteome</keyword>
<evidence type="ECO:0000256" key="1">
    <source>
        <dbReference type="SAM" id="SignalP"/>
    </source>
</evidence>
<gene>
    <name evidence="2" type="ORF">INT46_001213</name>
</gene>
<accession>A0A8H7QIB5</accession>
<reference evidence="2" key="1">
    <citation type="submission" date="2020-12" db="EMBL/GenBank/DDBJ databases">
        <title>Metabolic potential, ecology and presence of endohyphal bacteria is reflected in genomic diversity of Mucoromycotina.</title>
        <authorList>
            <person name="Muszewska A."/>
            <person name="Okrasinska A."/>
            <person name="Steczkiewicz K."/>
            <person name="Drgas O."/>
            <person name="Orlowska M."/>
            <person name="Perlinska-Lenart U."/>
            <person name="Aleksandrzak-Piekarczyk T."/>
            <person name="Szatraj K."/>
            <person name="Zielenkiewicz U."/>
            <person name="Pilsyk S."/>
            <person name="Malc E."/>
            <person name="Mieczkowski P."/>
            <person name="Kruszewska J.S."/>
            <person name="Biernat P."/>
            <person name="Pawlowska J."/>
        </authorList>
    </citation>
    <scope>NUCLEOTIDE SEQUENCE</scope>
    <source>
        <strain evidence="2">CBS 226.32</strain>
    </source>
</reference>
<keyword evidence="1" id="KW-0732">Signal</keyword>
<evidence type="ECO:0000313" key="2">
    <source>
        <dbReference type="EMBL" id="KAG2192956.1"/>
    </source>
</evidence>
<dbReference type="Proteomes" id="UP000650833">
    <property type="component" value="Unassembled WGS sequence"/>
</dbReference>
<protein>
    <recommendedName>
        <fullName evidence="4">C-type lectin domain-containing protein</fullName>
    </recommendedName>
</protein>
<dbReference type="EMBL" id="JAEPRC010000684">
    <property type="protein sequence ID" value="KAG2192956.1"/>
    <property type="molecule type" value="Genomic_DNA"/>
</dbReference>
<proteinExistence type="predicted"/>
<name>A0A8H7QIB5_9FUNG</name>
<sequence length="330" mass="35250">MLSSNLKFSVFLIVSQFVYNSYQQCLGVSQIKGSDYTFALAEINDINNPLGPQEACYFGCGAQIVTQSSNVGDMLKLTLMDNAATGLTSSGFLKSGQSYFLNHLGMEEVEGGNGIGCIQVLPGNRIAHYPRSHQVCSKANTAICGFWGQQSIPSQPQPKPPTTPIVMATNNLPQPPLITEITSPTFMTSSNVQLSSNTASATASTTALPSTVAIDEKIPSEEQHVNNILHQFNVNGRNYHIIKNNGNSLAQANQICQKSQTSISDVTSAGYQALAQNLQNVITLTGSKLIIGSWNGDNYSLVGNNCLILQVNNGIYPGSCTDATTVLCQS</sequence>